<evidence type="ECO:0000259" key="7">
    <source>
        <dbReference type="PROSITE" id="PS51382"/>
    </source>
</evidence>
<evidence type="ECO:0000313" key="8">
    <source>
        <dbReference type="EMBL" id="TPX18119.1"/>
    </source>
</evidence>
<keyword evidence="1" id="KW-0479">Metal-binding</keyword>
<dbReference type="OrthoDB" id="5588846at2759"/>
<evidence type="ECO:0000256" key="4">
    <source>
        <dbReference type="PROSITE-ProRule" id="PRU00175"/>
    </source>
</evidence>
<dbReference type="SMART" id="SM00184">
    <property type="entry name" value="RING"/>
    <property type="match status" value="1"/>
</dbReference>
<feature type="domain" description="SPX" evidence="7">
    <location>
        <begin position="1"/>
        <end position="321"/>
    </location>
</feature>
<dbReference type="STRING" id="1093900.A0A507BKV8"/>
<dbReference type="Pfam" id="PF15227">
    <property type="entry name" value="zf-C3HC4_4"/>
    <property type="match status" value="1"/>
</dbReference>
<organism evidence="8 9">
    <name type="scientific">Thyridium curvatum</name>
    <dbReference type="NCBI Taxonomy" id="1093900"/>
    <lineage>
        <taxon>Eukaryota</taxon>
        <taxon>Fungi</taxon>
        <taxon>Dikarya</taxon>
        <taxon>Ascomycota</taxon>
        <taxon>Pezizomycotina</taxon>
        <taxon>Sordariomycetes</taxon>
        <taxon>Sordariomycetidae</taxon>
        <taxon>Thyridiales</taxon>
        <taxon>Thyridiaceae</taxon>
        <taxon>Thyridium</taxon>
    </lineage>
</organism>
<proteinExistence type="predicted"/>
<keyword evidence="3" id="KW-0862">Zinc</keyword>
<feature type="domain" description="RING-type" evidence="6">
    <location>
        <begin position="357"/>
        <end position="396"/>
    </location>
</feature>
<dbReference type="InterPro" id="IPR017907">
    <property type="entry name" value="Znf_RING_CS"/>
</dbReference>
<keyword evidence="2 4" id="KW-0863">Zinc-finger</keyword>
<dbReference type="AlphaFoldDB" id="A0A507BKV8"/>
<comment type="caution">
    <text evidence="8">The sequence shown here is derived from an EMBL/GenBank/DDBJ whole genome shotgun (WGS) entry which is preliminary data.</text>
</comment>
<keyword evidence="9" id="KW-1185">Reference proteome</keyword>
<name>A0A507BKV8_9PEZI</name>
<dbReference type="Proteomes" id="UP000319257">
    <property type="component" value="Unassembled WGS sequence"/>
</dbReference>
<sequence length="452" mass="51936">MKFGHEFQEFLNREEYSESWRKAAVPYSQLKKCLKSIQRELRELGLDPETLHQLLATQTSSSEPFAKYKIEETTSLRPKLTVLVDIEDGVAVDASLSPASRAVLRSLAARRSSTGTAPPDSAIPARQTSDALPDQVPAAPRDSAALVKSSDRRLDRIEVPLSFDGEFFDLLRRDFDNMDELQKDQEGAMSNDIAALGGMLSELTKPSSLLSKSDLTRWREIFELYVDAQVFFATQERDHGARDSEKALERLVWFQNQIEKRGLRDKFKLPQSQEAYDKFLILNRDLVRYLKFQEYNRVAVQKILKKFDKRTALGVSRTFPKAIQARGIMTESMAKNVCAEMSQQLVSTVPRIDDYTCPVCLSLAWLPVRLKCRHVFCVRCVIKLQRERKRHCPLCREDVVMQADLDNLDHDLTKFLEKYFRKEAKEKQTANEIERGIELFGPNYKHNSCVLM</sequence>
<evidence type="ECO:0000256" key="1">
    <source>
        <dbReference type="ARBA" id="ARBA00022723"/>
    </source>
</evidence>
<evidence type="ECO:0000313" key="9">
    <source>
        <dbReference type="Proteomes" id="UP000319257"/>
    </source>
</evidence>
<evidence type="ECO:0000256" key="3">
    <source>
        <dbReference type="ARBA" id="ARBA00022833"/>
    </source>
</evidence>
<dbReference type="InterPro" id="IPR013083">
    <property type="entry name" value="Znf_RING/FYVE/PHD"/>
</dbReference>
<dbReference type="PROSITE" id="PS00518">
    <property type="entry name" value="ZF_RING_1"/>
    <property type="match status" value="1"/>
</dbReference>
<dbReference type="PROSITE" id="PS51382">
    <property type="entry name" value="SPX"/>
    <property type="match status" value="1"/>
</dbReference>
<reference evidence="8 9" key="1">
    <citation type="submission" date="2019-06" db="EMBL/GenBank/DDBJ databases">
        <title>Draft genome sequence of the filamentous fungus Phialemoniopsis curvata isolated from diesel fuel.</title>
        <authorList>
            <person name="Varaljay V.A."/>
            <person name="Lyon W.J."/>
            <person name="Crouch A.L."/>
            <person name="Drake C.E."/>
            <person name="Hollomon J.M."/>
            <person name="Nadeau L.J."/>
            <person name="Nunn H.S."/>
            <person name="Stevenson B.S."/>
            <person name="Bojanowski C.L."/>
            <person name="Crookes-Goodson W.J."/>
        </authorList>
    </citation>
    <scope>NUCLEOTIDE SEQUENCE [LARGE SCALE GENOMIC DNA]</scope>
    <source>
        <strain evidence="8 9">D216</strain>
    </source>
</reference>
<evidence type="ECO:0008006" key="10">
    <source>
        <dbReference type="Google" id="ProtNLM"/>
    </source>
</evidence>
<protein>
    <recommendedName>
        <fullName evidence="10">RING-14 protein</fullName>
    </recommendedName>
</protein>
<accession>A0A507BKV8</accession>
<dbReference type="SUPFAM" id="SSF57850">
    <property type="entry name" value="RING/U-box"/>
    <property type="match status" value="1"/>
</dbReference>
<dbReference type="PANTHER" id="PTHR23327">
    <property type="entry name" value="RING FINGER PROTEIN 127"/>
    <property type="match status" value="1"/>
</dbReference>
<dbReference type="PROSITE" id="PS50089">
    <property type="entry name" value="ZF_RING_2"/>
    <property type="match status" value="1"/>
</dbReference>
<dbReference type="Pfam" id="PF03105">
    <property type="entry name" value="SPX"/>
    <property type="match status" value="1"/>
</dbReference>
<gene>
    <name evidence="8" type="ORF">E0L32_002628</name>
</gene>
<evidence type="ECO:0000256" key="2">
    <source>
        <dbReference type="ARBA" id="ARBA00022771"/>
    </source>
</evidence>
<dbReference type="RefSeq" id="XP_030999830.1">
    <property type="nucleotide sequence ID" value="XM_031136838.1"/>
</dbReference>
<dbReference type="InterPro" id="IPR004331">
    <property type="entry name" value="SPX_dom"/>
</dbReference>
<evidence type="ECO:0000259" key="6">
    <source>
        <dbReference type="PROSITE" id="PS50089"/>
    </source>
</evidence>
<dbReference type="EMBL" id="SKBQ01000011">
    <property type="protein sequence ID" value="TPX18119.1"/>
    <property type="molecule type" value="Genomic_DNA"/>
</dbReference>
<dbReference type="GO" id="GO:0008270">
    <property type="term" value="F:zinc ion binding"/>
    <property type="evidence" value="ECO:0007669"/>
    <property type="project" value="UniProtKB-KW"/>
</dbReference>
<feature type="region of interest" description="Disordered" evidence="5">
    <location>
        <begin position="110"/>
        <end position="144"/>
    </location>
</feature>
<dbReference type="Gene3D" id="3.30.40.10">
    <property type="entry name" value="Zinc/RING finger domain, C3HC4 (zinc finger)"/>
    <property type="match status" value="1"/>
</dbReference>
<dbReference type="InterPro" id="IPR001841">
    <property type="entry name" value="Znf_RING"/>
</dbReference>
<dbReference type="GeneID" id="41970075"/>
<dbReference type="PANTHER" id="PTHR23327:SF51">
    <property type="entry name" value="TRANSCRIPTIONAL REGULATOR OF YEAST FORM ADHERENCE 3"/>
    <property type="match status" value="1"/>
</dbReference>
<evidence type="ECO:0000256" key="5">
    <source>
        <dbReference type="SAM" id="MobiDB-lite"/>
    </source>
</evidence>
<dbReference type="InParanoid" id="A0A507BKV8"/>